<reference evidence="5" key="2">
    <citation type="submission" date="2023-06" db="EMBL/GenBank/DDBJ databases">
        <authorList>
            <person name="Lucena T."/>
            <person name="Sun Q."/>
        </authorList>
    </citation>
    <scope>NUCLEOTIDE SEQUENCE</scope>
    <source>
        <strain evidence="5">CECT 7703</strain>
    </source>
</reference>
<dbReference type="PANTHER" id="PTHR47235">
    <property type="entry name" value="BLR6548 PROTEIN"/>
    <property type="match status" value="1"/>
</dbReference>
<evidence type="ECO:0000313" key="5">
    <source>
        <dbReference type="EMBL" id="MDN3575631.1"/>
    </source>
</evidence>
<keyword evidence="6" id="KW-1185">Reference proteome</keyword>
<name>A0ABT8B0J9_9NEIS</name>
<sequence>MRTPLLLAGVILALMHLQPMAAGNPIHILQVTDLSGPNGDTGRDFVTGAQVYLDQLNAKGGIAGREVRLVVEDDKGEQANTVALSRKGVAQYAPAALFGYFGADNVKAVLADRSIASQGIPMVAPYVGINLPSANPVYYLRASSADELAKISRIATSSGLNRIALVTGDDALGRAAGVEIIQQLQGSKTQLVGRVRLASNSLEVDGAADTLASINPQAIILAAPTIASAAFVQAYQQRRPGTAFYALSWINPQTLQEFLGPEAARWVAISALVPSPYNPTSAVAREFVGTLKKYRDEPPSYASMEGYMAARMLVDALRKGGGDASPFKLHQSLASYRSDMGGVRLQLDSTRRRALSLVDLAVFTSGGRLVN</sequence>
<accession>A0ABT8B0J9</accession>
<feature type="domain" description="Leucine-binding protein" evidence="4">
    <location>
        <begin position="25"/>
        <end position="354"/>
    </location>
</feature>
<dbReference type="PANTHER" id="PTHR47235:SF1">
    <property type="entry name" value="BLR6548 PROTEIN"/>
    <property type="match status" value="1"/>
</dbReference>
<comment type="caution">
    <text evidence="5">The sequence shown here is derived from an EMBL/GenBank/DDBJ whole genome shotgun (WGS) entry which is preliminary data.</text>
</comment>
<dbReference type="SUPFAM" id="SSF53822">
    <property type="entry name" value="Periplasmic binding protein-like I"/>
    <property type="match status" value="1"/>
</dbReference>
<evidence type="ECO:0000256" key="1">
    <source>
        <dbReference type="ARBA" id="ARBA00010062"/>
    </source>
</evidence>
<dbReference type="InterPro" id="IPR028082">
    <property type="entry name" value="Peripla_BP_I"/>
</dbReference>
<feature type="chain" id="PRO_5046234127" evidence="3">
    <location>
        <begin position="22"/>
        <end position="371"/>
    </location>
</feature>
<dbReference type="EMBL" id="JAUFPU010000002">
    <property type="protein sequence ID" value="MDN3575631.1"/>
    <property type="molecule type" value="Genomic_DNA"/>
</dbReference>
<dbReference type="RefSeq" id="WP_290331272.1">
    <property type="nucleotide sequence ID" value="NZ_JAUFPU010000002.1"/>
</dbReference>
<feature type="signal peptide" evidence="3">
    <location>
        <begin position="1"/>
        <end position="21"/>
    </location>
</feature>
<organism evidence="5 6">
    <name type="scientific">Chitinimonas viridis</name>
    <dbReference type="NCBI Taxonomy" id="664880"/>
    <lineage>
        <taxon>Bacteria</taxon>
        <taxon>Pseudomonadati</taxon>
        <taxon>Pseudomonadota</taxon>
        <taxon>Betaproteobacteria</taxon>
        <taxon>Neisseriales</taxon>
        <taxon>Chitinibacteraceae</taxon>
        <taxon>Chitinimonas</taxon>
    </lineage>
</organism>
<gene>
    <name evidence="5" type="ORF">QWZ03_02450</name>
</gene>
<dbReference type="Proteomes" id="UP001180081">
    <property type="component" value="Unassembled WGS sequence"/>
</dbReference>
<protein>
    <submittedName>
        <fullName evidence="5">ABC transporter substrate-binding protein</fullName>
    </submittedName>
</protein>
<evidence type="ECO:0000256" key="2">
    <source>
        <dbReference type="ARBA" id="ARBA00022729"/>
    </source>
</evidence>
<reference evidence="5" key="1">
    <citation type="journal article" date="2014" name="Int. J. Syst. Evol. Microbiol.">
        <title>Complete genome of a new Firmicutes species belonging to the dominant human colonic microbiota ('Ruminococcus bicirculans') reveals two chromosomes and a selective capacity to utilize plant glucans.</title>
        <authorList>
            <consortium name="NISC Comparative Sequencing Program"/>
            <person name="Wegmann U."/>
            <person name="Louis P."/>
            <person name="Goesmann A."/>
            <person name="Henrissat B."/>
            <person name="Duncan S.H."/>
            <person name="Flint H.J."/>
        </authorList>
    </citation>
    <scope>NUCLEOTIDE SEQUENCE</scope>
    <source>
        <strain evidence="5">CECT 7703</strain>
    </source>
</reference>
<evidence type="ECO:0000256" key="3">
    <source>
        <dbReference type="SAM" id="SignalP"/>
    </source>
</evidence>
<proteinExistence type="inferred from homology"/>
<keyword evidence="2 3" id="KW-0732">Signal</keyword>
<dbReference type="CDD" id="cd06326">
    <property type="entry name" value="PBP1_ABC_ligand_binding-like"/>
    <property type="match status" value="1"/>
</dbReference>
<dbReference type="Gene3D" id="3.40.50.2300">
    <property type="match status" value="2"/>
</dbReference>
<evidence type="ECO:0000313" key="6">
    <source>
        <dbReference type="Proteomes" id="UP001180081"/>
    </source>
</evidence>
<evidence type="ECO:0000259" key="4">
    <source>
        <dbReference type="Pfam" id="PF13458"/>
    </source>
</evidence>
<comment type="similarity">
    <text evidence="1">Belongs to the leucine-binding protein family.</text>
</comment>
<dbReference type="InterPro" id="IPR028081">
    <property type="entry name" value="Leu-bd"/>
</dbReference>
<dbReference type="Pfam" id="PF13458">
    <property type="entry name" value="Peripla_BP_6"/>
    <property type="match status" value="1"/>
</dbReference>